<dbReference type="Gene3D" id="3.40.50.2300">
    <property type="match status" value="1"/>
</dbReference>
<dbReference type="EMBL" id="ANHY01000002">
    <property type="protein sequence ID" value="EKV32767.1"/>
    <property type="molecule type" value="Genomic_DNA"/>
</dbReference>
<comment type="caution">
    <text evidence="11">The sequence shown here is derived from an EMBL/GenBank/DDBJ whole genome shotgun (WGS) entry which is preliminary data.</text>
</comment>
<dbReference type="PANTHER" id="PTHR32071:SF113">
    <property type="entry name" value="ALGINATE BIOSYNTHESIS TRANSCRIPTIONAL REGULATORY PROTEIN ALGB"/>
    <property type="match status" value="1"/>
</dbReference>
<dbReference type="SUPFAM" id="SSF46689">
    <property type="entry name" value="Homeodomain-like"/>
    <property type="match status" value="1"/>
</dbReference>
<gene>
    <name evidence="11" type="ORF">C882_1605</name>
</gene>
<keyword evidence="1" id="KW-0547">Nucleotide-binding</keyword>
<dbReference type="Pfam" id="PF00158">
    <property type="entry name" value="Sigma54_activat"/>
    <property type="match status" value="1"/>
</dbReference>
<keyword evidence="5" id="KW-0238">DNA-binding</keyword>
<dbReference type="Proteomes" id="UP000009881">
    <property type="component" value="Unassembled WGS sequence"/>
</dbReference>
<keyword evidence="8" id="KW-0597">Phosphoprotein</keyword>
<dbReference type="InterPro" id="IPR025944">
    <property type="entry name" value="Sigma_54_int_dom_CS"/>
</dbReference>
<dbReference type="Pfam" id="PF02954">
    <property type="entry name" value="HTH_8"/>
    <property type="match status" value="1"/>
</dbReference>
<dbReference type="GO" id="GO:0043565">
    <property type="term" value="F:sequence-specific DNA binding"/>
    <property type="evidence" value="ECO:0007669"/>
    <property type="project" value="InterPro"/>
</dbReference>
<dbReference type="SUPFAM" id="SSF52540">
    <property type="entry name" value="P-loop containing nucleoside triphosphate hydrolases"/>
    <property type="match status" value="1"/>
</dbReference>
<dbReference type="PROSITE" id="PS50110">
    <property type="entry name" value="RESPONSE_REGULATORY"/>
    <property type="match status" value="1"/>
</dbReference>
<dbReference type="eggNOG" id="COG2204">
    <property type="taxonomic scope" value="Bacteria"/>
</dbReference>
<keyword evidence="12" id="KW-1185">Reference proteome</keyword>
<dbReference type="Pfam" id="PF00072">
    <property type="entry name" value="Response_reg"/>
    <property type="match status" value="1"/>
</dbReference>
<dbReference type="Gene3D" id="1.10.10.60">
    <property type="entry name" value="Homeodomain-like"/>
    <property type="match status" value="1"/>
</dbReference>
<dbReference type="InterPro" id="IPR002078">
    <property type="entry name" value="Sigma_54_int"/>
</dbReference>
<dbReference type="InterPro" id="IPR025943">
    <property type="entry name" value="Sigma_54_int_dom_ATP-bd_2"/>
</dbReference>
<dbReference type="PRINTS" id="PR01590">
    <property type="entry name" value="HTHFIS"/>
</dbReference>
<dbReference type="Gene3D" id="3.40.50.300">
    <property type="entry name" value="P-loop containing nucleotide triphosphate hydrolases"/>
    <property type="match status" value="1"/>
</dbReference>
<dbReference type="InterPro" id="IPR025662">
    <property type="entry name" value="Sigma_54_int_dom_ATP-bd_1"/>
</dbReference>
<dbReference type="InterPro" id="IPR014264">
    <property type="entry name" value="PEP-CTERM_resp_reg"/>
</dbReference>
<dbReference type="InterPro" id="IPR058031">
    <property type="entry name" value="AAA_lid_NorR"/>
</dbReference>
<evidence type="ECO:0000256" key="1">
    <source>
        <dbReference type="ARBA" id="ARBA00022741"/>
    </source>
</evidence>
<keyword evidence="2" id="KW-0067">ATP-binding</keyword>
<keyword evidence="4" id="KW-0805">Transcription regulation</keyword>
<proteinExistence type="predicted"/>
<dbReference type="FunFam" id="3.40.50.300:FF:000006">
    <property type="entry name" value="DNA-binding transcriptional regulator NtrC"/>
    <property type="match status" value="1"/>
</dbReference>
<dbReference type="PROSITE" id="PS00688">
    <property type="entry name" value="SIGMA54_INTERACT_3"/>
    <property type="match status" value="1"/>
</dbReference>
<keyword evidence="3" id="KW-0902">Two-component regulatory system</keyword>
<dbReference type="InterPro" id="IPR002197">
    <property type="entry name" value="HTH_Fis"/>
</dbReference>
<dbReference type="GO" id="GO:0000160">
    <property type="term" value="P:phosphorelay signal transduction system"/>
    <property type="evidence" value="ECO:0007669"/>
    <property type="project" value="UniProtKB-KW"/>
</dbReference>
<dbReference type="GO" id="GO:0006355">
    <property type="term" value="P:regulation of DNA-templated transcription"/>
    <property type="evidence" value="ECO:0007669"/>
    <property type="project" value="InterPro"/>
</dbReference>
<feature type="domain" description="Sigma-54 factor interaction" evidence="9">
    <location>
        <begin position="152"/>
        <end position="381"/>
    </location>
</feature>
<dbReference type="InterPro" id="IPR011006">
    <property type="entry name" value="CheY-like_superfamily"/>
</dbReference>
<reference evidence="11 12" key="1">
    <citation type="journal article" date="2013" name="Genome Announc.">
        <title>Draft Genome Sequence of an Alphaproteobacterium, Caenispirillum salinarum AK4(T), Isolated from a Solar Saltern.</title>
        <authorList>
            <person name="Khatri I."/>
            <person name="Singh A."/>
            <person name="Korpole S."/>
            <person name="Pinnaka A.K."/>
            <person name="Subramanian S."/>
        </authorList>
    </citation>
    <scope>NUCLEOTIDE SEQUENCE [LARGE SCALE GENOMIC DNA]</scope>
    <source>
        <strain evidence="11 12">AK4</strain>
    </source>
</reference>
<dbReference type="AlphaFoldDB" id="K9H5C8"/>
<dbReference type="OrthoDB" id="9770562at2"/>
<evidence type="ECO:0000256" key="5">
    <source>
        <dbReference type="ARBA" id="ARBA00023125"/>
    </source>
</evidence>
<dbReference type="SMART" id="SM00382">
    <property type="entry name" value="AAA"/>
    <property type="match status" value="1"/>
</dbReference>
<dbReference type="NCBIfam" id="TIGR02915">
    <property type="entry name" value="PEP_resp_reg"/>
    <property type="match status" value="1"/>
</dbReference>
<feature type="modified residue" description="4-aspartylphosphate" evidence="8">
    <location>
        <position position="58"/>
    </location>
</feature>
<evidence type="ECO:0000259" key="9">
    <source>
        <dbReference type="PROSITE" id="PS50045"/>
    </source>
</evidence>
<dbReference type="SUPFAM" id="SSF52172">
    <property type="entry name" value="CheY-like"/>
    <property type="match status" value="1"/>
</dbReference>
<dbReference type="PATRIC" id="fig|1238182.3.peg.143"/>
<evidence type="ECO:0000256" key="4">
    <source>
        <dbReference type="ARBA" id="ARBA00023015"/>
    </source>
</evidence>
<dbReference type="PROSITE" id="PS00676">
    <property type="entry name" value="SIGMA54_INTERACT_2"/>
    <property type="match status" value="1"/>
</dbReference>
<evidence type="ECO:0000313" key="11">
    <source>
        <dbReference type="EMBL" id="EKV32767.1"/>
    </source>
</evidence>
<dbReference type="STRING" id="1238182.C882_1605"/>
<dbReference type="PANTHER" id="PTHR32071">
    <property type="entry name" value="TRANSCRIPTIONAL REGULATORY PROTEIN"/>
    <property type="match status" value="1"/>
</dbReference>
<feature type="domain" description="Response regulatory" evidence="10">
    <location>
        <begin position="10"/>
        <end position="128"/>
    </location>
</feature>
<dbReference type="Pfam" id="PF25601">
    <property type="entry name" value="AAA_lid_14"/>
    <property type="match status" value="1"/>
</dbReference>
<dbReference type="GO" id="GO:0005524">
    <property type="term" value="F:ATP binding"/>
    <property type="evidence" value="ECO:0007669"/>
    <property type="project" value="UniProtKB-KW"/>
</dbReference>
<dbReference type="CDD" id="cd00009">
    <property type="entry name" value="AAA"/>
    <property type="match status" value="1"/>
</dbReference>
<name>K9H5C8_9PROT</name>
<dbReference type="Gene3D" id="1.10.8.60">
    <property type="match status" value="1"/>
</dbReference>
<evidence type="ECO:0000256" key="6">
    <source>
        <dbReference type="ARBA" id="ARBA00023159"/>
    </source>
</evidence>
<protein>
    <submittedName>
        <fullName evidence="11">Response regulatory protein</fullName>
    </submittedName>
</protein>
<dbReference type="InterPro" id="IPR003593">
    <property type="entry name" value="AAA+_ATPase"/>
</dbReference>
<keyword evidence="6" id="KW-0010">Activator</keyword>
<dbReference type="RefSeq" id="WP_009538594.1">
    <property type="nucleotide sequence ID" value="NZ_ANHY01000002.1"/>
</dbReference>
<organism evidence="11 12">
    <name type="scientific">Caenispirillum salinarum AK4</name>
    <dbReference type="NCBI Taxonomy" id="1238182"/>
    <lineage>
        <taxon>Bacteria</taxon>
        <taxon>Pseudomonadati</taxon>
        <taxon>Pseudomonadota</taxon>
        <taxon>Alphaproteobacteria</taxon>
        <taxon>Rhodospirillales</taxon>
        <taxon>Novispirillaceae</taxon>
        <taxon>Caenispirillum</taxon>
    </lineage>
</organism>
<dbReference type="SMART" id="SM00448">
    <property type="entry name" value="REC"/>
    <property type="match status" value="1"/>
</dbReference>
<evidence type="ECO:0000259" key="10">
    <source>
        <dbReference type="PROSITE" id="PS50110"/>
    </source>
</evidence>
<dbReference type="InterPro" id="IPR001789">
    <property type="entry name" value="Sig_transdc_resp-reg_receiver"/>
</dbReference>
<dbReference type="PROSITE" id="PS00675">
    <property type="entry name" value="SIGMA54_INTERACT_1"/>
    <property type="match status" value="1"/>
</dbReference>
<accession>K9H5C8</accession>
<dbReference type="PROSITE" id="PS50045">
    <property type="entry name" value="SIGMA54_INTERACT_4"/>
    <property type="match status" value="1"/>
</dbReference>
<evidence type="ECO:0000256" key="2">
    <source>
        <dbReference type="ARBA" id="ARBA00022840"/>
    </source>
</evidence>
<evidence type="ECO:0000313" key="12">
    <source>
        <dbReference type="Proteomes" id="UP000009881"/>
    </source>
</evidence>
<evidence type="ECO:0000256" key="3">
    <source>
        <dbReference type="ARBA" id="ARBA00023012"/>
    </source>
</evidence>
<evidence type="ECO:0000256" key="8">
    <source>
        <dbReference type="PROSITE-ProRule" id="PRU00169"/>
    </source>
</evidence>
<sequence length="451" mass="49540">MSTTTDVKPILMLVEDDEGLAKQLRWALADRYDVHCAIDRAGAVALARRVEPAVVVLDLGLPPDPNGASEGLAVLTDLLAFKPWLKIIVSSGNAERIHALEAVRLGAYDIYPKPVDIDTLRLIVERASHLHALEDENRRLAASKDRRPMLDVLAESPKMLDVCRMIERVAPSDVNVLLTGESGTGKEVLARALHGASTRVDGPFVPINVAAIPETLLESELFGHEKGSFTGAHKTTLGKIEQADGGTLFLDEIGDMPHALQVKLLRFLQERVIERIGGRSQIAVDVRVVAATNRNLAEAIAEGAFREDLYYRLDEVGIHIPPLRERPGDATLLARHFLSRYAQEMKRPARGFTSDALRAIAAYEWPGNVRELENRVKRALVLADGSHITGTDLQLEEGSFPTLRMAREEAEYEAVSKALCVADNNVSAAAKLLGVSRPTLYDLMRSLKLRD</sequence>
<keyword evidence="7" id="KW-0804">Transcription</keyword>
<evidence type="ECO:0000256" key="7">
    <source>
        <dbReference type="ARBA" id="ARBA00023163"/>
    </source>
</evidence>
<dbReference type="InterPro" id="IPR009057">
    <property type="entry name" value="Homeodomain-like_sf"/>
</dbReference>
<dbReference type="InterPro" id="IPR027417">
    <property type="entry name" value="P-loop_NTPase"/>
</dbReference>